<organism evidence="1 2">
    <name type="scientific">Pyrenophora tritici-repentis</name>
    <dbReference type="NCBI Taxonomy" id="45151"/>
    <lineage>
        <taxon>Eukaryota</taxon>
        <taxon>Fungi</taxon>
        <taxon>Dikarya</taxon>
        <taxon>Ascomycota</taxon>
        <taxon>Pezizomycotina</taxon>
        <taxon>Dothideomycetes</taxon>
        <taxon>Pleosporomycetidae</taxon>
        <taxon>Pleosporales</taxon>
        <taxon>Pleosporineae</taxon>
        <taxon>Pleosporaceae</taxon>
        <taxon>Pyrenophora</taxon>
    </lineage>
</organism>
<evidence type="ECO:0000313" key="2">
    <source>
        <dbReference type="Proteomes" id="UP000245464"/>
    </source>
</evidence>
<protein>
    <submittedName>
        <fullName evidence="1">Uncharacterized protein</fullName>
    </submittedName>
</protein>
<dbReference type="GeneID" id="90954843"/>
<dbReference type="EMBL" id="NQIK02000010">
    <property type="protein sequence ID" value="KAF7565186.1"/>
    <property type="molecule type" value="Genomic_DNA"/>
</dbReference>
<evidence type="ECO:0000313" key="1">
    <source>
        <dbReference type="EMBL" id="KAF7565186.1"/>
    </source>
</evidence>
<gene>
    <name evidence="1" type="ORF">PtrM4_046200</name>
</gene>
<name>A0A834RKJ1_9PLEO</name>
<comment type="caution">
    <text evidence="1">The sequence shown here is derived from an EMBL/GenBank/DDBJ whole genome shotgun (WGS) entry which is preliminary data.</text>
</comment>
<dbReference type="Proteomes" id="UP000245464">
    <property type="component" value="Chromosome 10"/>
</dbReference>
<accession>A0A834RKJ1</accession>
<dbReference type="KEGG" id="ptrr:90954843"/>
<sequence>MPLKLLAAQLISSYLLSLSLALVVATVTALLPLVGAMISSSTCDSKNCDSNVGTSDEAVAWIAAARALRGD</sequence>
<reference evidence="1" key="1">
    <citation type="journal article" date="2018" name="BMC Genomics">
        <title>Comparative genomics of the wheat fungal pathogen Pyrenophora tritici-repentis reveals chromosomal variations and genome plasticity.</title>
        <authorList>
            <person name="Moolhuijzen P."/>
            <person name="See P.T."/>
            <person name="Hane J.K."/>
            <person name="Shi G."/>
            <person name="Liu Z."/>
            <person name="Oliver R.P."/>
            <person name="Moffat C.S."/>
        </authorList>
    </citation>
    <scope>NUCLEOTIDE SEQUENCE [LARGE SCALE GENOMIC DNA]</scope>
    <source>
        <strain evidence="1">M4</strain>
    </source>
</reference>
<dbReference type="AlphaFoldDB" id="A0A834RKJ1"/>
<proteinExistence type="predicted"/>
<dbReference type="RefSeq" id="XP_065959199.1">
    <property type="nucleotide sequence ID" value="XM_066104635.1"/>
</dbReference>